<dbReference type="InterPro" id="IPR036779">
    <property type="entry name" value="LysM_dom_sf"/>
</dbReference>
<comment type="similarity">
    <text evidence="3">Belongs to the secreted LysM effector family.</text>
</comment>
<keyword evidence="2" id="KW-0843">Virulence</keyword>
<dbReference type="GO" id="GO:0008061">
    <property type="term" value="F:chitin binding"/>
    <property type="evidence" value="ECO:0007669"/>
    <property type="project" value="UniProtKB-KW"/>
</dbReference>
<gene>
    <name evidence="6" type="ORF">G7Z17_g13446</name>
</gene>
<comment type="caution">
    <text evidence="6">The sequence shown here is derived from an EMBL/GenBank/DDBJ whole genome shotgun (WGS) entry which is preliminary data.</text>
</comment>
<keyword evidence="7" id="KW-1185">Reference proteome</keyword>
<name>A0A9P5L4K9_9HYPO</name>
<feature type="domain" description="LysM" evidence="5">
    <location>
        <begin position="308"/>
        <end position="354"/>
    </location>
</feature>
<evidence type="ECO:0000259" key="5">
    <source>
        <dbReference type="PROSITE" id="PS51782"/>
    </source>
</evidence>
<dbReference type="InterPro" id="IPR018392">
    <property type="entry name" value="LysM"/>
</dbReference>
<protein>
    <recommendedName>
        <fullName evidence="5">LysM domain-containing protein</fullName>
    </recommendedName>
</protein>
<dbReference type="PANTHER" id="PTHR34997">
    <property type="entry name" value="AM15"/>
    <property type="match status" value="1"/>
</dbReference>
<dbReference type="InterPro" id="IPR052210">
    <property type="entry name" value="LysM1-like"/>
</dbReference>
<reference evidence="6" key="1">
    <citation type="submission" date="2020-03" db="EMBL/GenBank/DDBJ databases">
        <title>Draft Genome Sequence of Cylindrodendrum hubeiense.</title>
        <authorList>
            <person name="Buettner E."/>
            <person name="Kellner H."/>
        </authorList>
    </citation>
    <scope>NUCLEOTIDE SEQUENCE</scope>
    <source>
        <strain evidence="6">IHI 201604</strain>
    </source>
</reference>
<dbReference type="EMBL" id="JAANBB010000802">
    <property type="protein sequence ID" value="KAF7533914.1"/>
    <property type="molecule type" value="Genomic_DNA"/>
</dbReference>
<organism evidence="6 7">
    <name type="scientific">Cylindrodendrum hubeiense</name>
    <dbReference type="NCBI Taxonomy" id="595255"/>
    <lineage>
        <taxon>Eukaryota</taxon>
        <taxon>Fungi</taxon>
        <taxon>Dikarya</taxon>
        <taxon>Ascomycota</taxon>
        <taxon>Pezizomycotina</taxon>
        <taxon>Sordariomycetes</taxon>
        <taxon>Hypocreomycetidae</taxon>
        <taxon>Hypocreales</taxon>
        <taxon>Nectriaceae</taxon>
        <taxon>Cylindrodendrum</taxon>
    </lineage>
</organism>
<accession>A0A9P5L4K9</accession>
<dbReference type="Gene3D" id="3.10.350.10">
    <property type="entry name" value="LysM domain"/>
    <property type="match status" value="2"/>
</dbReference>
<dbReference type="AlphaFoldDB" id="A0A9P5L4K9"/>
<sequence>MVYSGSLPETLTPGCSAALMVDVACDPLVRDLRPDFFYSPQSLSRICTDICSQALATWMSSIRSQCDKQTILGDLDVESSALVIPGSLSIFNYVSEIPEGAEKPDDCDACLAARLRLHAGSPYFDGPIVASESLYESMTSSCAITGKPVMTTTLDYFTSEPQPTESVCDGFDYIIEPSDDCYTISKSQGMGTAWLLAENNLDAYCAHFPASGTLCIINKCKIVTVGINATCSAIASVTNITEAQLHAWNPIIDFACSNLNLMNGTELCVDAPGRKFVEPTADLPPLTPTESVPIPTNAAEDSKKPCGRWYSVEAGDYCNLLMVKFGISLVDFHFLNPGINENCTNLFAAESYCVQAVGDINTYSGRPGHMPVTIEPSAPFTGIPFIKLPNATASPYRRLYTPLPTAIGTRDDCVHYFDGDDYQLDVSDSTWANNCLLAAFLYDVDVELFATWNSGLGNITDPSCAFKTGVRYCGSWYLQNPEQVAPSITAPPTSSTSRGRPPPAATHTGQPADCSKWAIVSDEDSCSSIASDANISLTQLIHHQEATAYYNHFN</sequence>
<evidence type="ECO:0000256" key="1">
    <source>
        <dbReference type="ARBA" id="ARBA00022669"/>
    </source>
</evidence>
<evidence type="ECO:0000256" key="4">
    <source>
        <dbReference type="SAM" id="MobiDB-lite"/>
    </source>
</evidence>
<evidence type="ECO:0000313" key="6">
    <source>
        <dbReference type="EMBL" id="KAF7533914.1"/>
    </source>
</evidence>
<dbReference type="Proteomes" id="UP000722485">
    <property type="component" value="Unassembled WGS sequence"/>
</dbReference>
<feature type="domain" description="LysM" evidence="5">
    <location>
        <begin position="221"/>
        <end position="269"/>
    </location>
</feature>
<evidence type="ECO:0000256" key="3">
    <source>
        <dbReference type="ARBA" id="ARBA00044955"/>
    </source>
</evidence>
<dbReference type="OrthoDB" id="5985073at2759"/>
<evidence type="ECO:0000256" key="2">
    <source>
        <dbReference type="ARBA" id="ARBA00023026"/>
    </source>
</evidence>
<dbReference type="PANTHER" id="PTHR34997:SF21">
    <property type="entry name" value="LYSM DOMAIN-CONTAINING PROTEIN"/>
    <property type="match status" value="1"/>
</dbReference>
<evidence type="ECO:0000313" key="7">
    <source>
        <dbReference type="Proteomes" id="UP000722485"/>
    </source>
</evidence>
<dbReference type="CDD" id="cd00118">
    <property type="entry name" value="LysM"/>
    <property type="match status" value="2"/>
</dbReference>
<proteinExistence type="inferred from homology"/>
<feature type="region of interest" description="Disordered" evidence="4">
    <location>
        <begin position="485"/>
        <end position="511"/>
    </location>
</feature>
<dbReference type="PROSITE" id="PS51782">
    <property type="entry name" value="LYSM"/>
    <property type="match status" value="2"/>
</dbReference>
<feature type="compositionally biased region" description="Low complexity" evidence="4">
    <location>
        <begin position="485"/>
        <end position="499"/>
    </location>
</feature>
<keyword evidence="1" id="KW-0147">Chitin-binding</keyword>